<dbReference type="RefSeq" id="WP_348262329.1">
    <property type="nucleotide sequence ID" value="NZ_CP121196.1"/>
</dbReference>
<evidence type="ECO:0008006" key="2">
    <source>
        <dbReference type="Google" id="ProtNLM"/>
    </source>
</evidence>
<evidence type="ECO:0000313" key="1">
    <source>
        <dbReference type="EMBL" id="XBH17099.1"/>
    </source>
</evidence>
<organism evidence="1">
    <name type="scientific">Telmatobacter sp. DSM 110680</name>
    <dbReference type="NCBI Taxonomy" id="3036704"/>
    <lineage>
        <taxon>Bacteria</taxon>
        <taxon>Pseudomonadati</taxon>
        <taxon>Acidobacteriota</taxon>
        <taxon>Terriglobia</taxon>
        <taxon>Terriglobales</taxon>
        <taxon>Acidobacteriaceae</taxon>
        <taxon>Telmatobacter</taxon>
    </lineage>
</organism>
<gene>
    <name evidence="1" type="ORF">P8935_21345</name>
</gene>
<reference evidence="1" key="1">
    <citation type="submission" date="2023-03" db="EMBL/GenBank/DDBJ databases">
        <title>Edaphobacter sp.</title>
        <authorList>
            <person name="Huber K.J."/>
            <person name="Papendorf J."/>
            <person name="Pilke C."/>
            <person name="Bunk B."/>
            <person name="Sproeer C."/>
            <person name="Pester M."/>
        </authorList>
    </citation>
    <scope>NUCLEOTIDE SEQUENCE</scope>
    <source>
        <strain evidence="1">DSM 110680</strain>
    </source>
</reference>
<dbReference type="EMBL" id="CP121196">
    <property type="protein sequence ID" value="XBH17099.1"/>
    <property type="molecule type" value="Genomic_DNA"/>
</dbReference>
<proteinExistence type="predicted"/>
<name>A0AAU7DHC6_9BACT</name>
<dbReference type="AlphaFoldDB" id="A0AAU7DHC6"/>
<sequence length="340" mass="36732">MHKRTRRTLLVFAGVLVLLALAVFLRSKAPPEGARLLPESDGILYFNLKPVRVFLRNDLKPPARVPEYQQFVDATGIDWERDLDSAAIALHRMQDPSGPNGAVAYSLVLSGKLTGKRLNTWLEAHATSREVYAGHTIYSIPSENRTVRVVQVGYDMIAASNYPTTEMIHSIIDRHRTAALPFAGSTLLSQHFHDVPLLAVAWGVGQIGLPLSESGAINVFGLSLPLQDDSTIIASVTPGLPLANSVHLRVEEIAPDENKAANQAAALATIVTLAREATTQLADNLPNNALRELLRTTEVTQKRNRVVATANLSPAFLSQITKSGNILTTPTTPPPAGASQ</sequence>
<protein>
    <recommendedName>
        <fullName evidence="2">DUF3352 domain-containing protein</fullName>
    </recommendedName>
</protein>
<accession>A0AAU7DHC6</accession>